<reference evidence="1 2" key="1">
    <citation type="submission" date="2020-02" db="EMBL/GenBank/DDBJ databases">
        <title>Draft genome sequence of Haematococcus lacustris strain NIES-144.</title>
        <authorList>
            <person name="Morimoto D."/>
            <person name="Nakagawa S."/>
            <person name="Yoshida T."/>
            <person name="Sawayama S."/>
        </authorList>
    </citation>
    <scope>NUCLEOTIDE SEQUENCE [LARGE SCALE GENOMIC DNA]</scope>
    <source>
        <strain evidence="1 2">NIES-144</strain>
    </source>
</reference>
<evidence type="ECO:0000313" key="1">
    <source>
        <dbReference type="EMBL" id="GFH32529.1"/>
    </source>
</evidence>
<keyword evidence="2" id="KW-1185">Reference proteome</keyword>
<feature type="non-terminal residue" evidence="1">
    <location>
        <position position="1"/>
    </location>
</feature>
<dbReference type="InterPro" id="IPR016024">
    <property type="entry name" value="ARM-type_fold"/>
</dbReference>
<accession>A0A6A0AHU2</accession>
<evidence type="ECO:0000313" key="2">
    <source>
        <dbReference type="Proteomes" id="UP000485058"/>
    </source>
</evidence>
<dbReference type="AlphaFoldDB" id="A0A6A0AHU2"/>
<feature type="non-terminal residue" evidence="1">
    <location>
        <position position="166"/>
    </location>
</feature>
<dbReference type="GO" id="GO:0005847">
    <property type="term" value="C:mRNA cleavage and polyadenylation specificity factor complex"/>
    <property type="evidence" value="ECO:0007669"/>
    <property type="project" value="TreeGrafter"/>
</dbReference>
<comment type="caution">
    <text evidence="1">The sequence shown here is derived from an EMBL/GenBank/DDBJ whole genome shotgun (WGS) entry which is preliminary data.</text>
</comment>
<dbReference type="Proteomes" id="UP000485058">
    <property type="component" value="Unassembled WGS sequence"/>
</dbReference>
<dbReference type="PANTHER" id="PTHR15245">
    <property type="entry name" value="SYMPLEKIN-RELATED"/>
    <property type="match status" value="1"/>
</dbReference>
<protein>
    <submittedName>
        <fullName evidence="1">DUF3453 domain-containing protein</fullName>
    </submittedName>
</protein>
<name>A0A6A0AHU2_HAELA</name>
<dbReference type="PANTHER" id="PTHR15245:SF20">
    <property type="entry name" value="SYMPLEKIN"/>
    <property type="match status" value="1"/>
</dbReference>
<dbReference type="SUPFAM" id="SSF48371">
    <property type="entry name" value="ARM repeat"/>
    <property type="match status" value="1"/>
</dbReference>
<gene>
    <name evidence="1" type="ORF">HaLaN_31763</name>
</gene>
<dbReference type="InterPro" id="IPR011989">
    <property type="entry name" value="ARM-like"/>
</dbReference>
<dbReference type="InterPro" id="IPR021850">
    <property type="entry name" value="Symplekin/Pta1"/>
</dbReference>
<dbReference type="EMBL" id="BLLF01006755">
    <property type="protein sequence ID" value="GFH32529.1"/>
    <property type="molecule type" value="Genomic_DNA"/>
</dbReference>
<proteinExistence type="predicted"/>
<organism evidence="1 2">
    <name type="scientific">Haematococcus lacustris</name>
    <name type="common">Green alga</name>
    <name type="synonym">Haematococcus pluvialis</name>
    <dbReference type="NCBI Taxonomy" id="44745"/>
    <lineage>
        <taxon>Eukaryota</taxon>
        <taxon>Viridiplantae</taxon>
        <taxon>Chlorophyta</taxon>
        <taxon>core chlorophytes</taxon>
        <taxon>Chlorophyceae</taxon>
        <taxon>CS clade</taxon>
        <taxon>Chlamydomonadales</taxon>
        <taxon>Haematococcaceae</taxon>
        <taxon>Haematococcus</taxon>
    </lineage>
</organism>
<dbReference type="Gene3D" id="1.25.10.10">
    <property type="entry name" value="Leucine-rich Repeat Variant"/>
    <property type="match status" value="1"/>
</dbReference>
<sequence length="166" mass="17365">MQEASRNAAIQILNDANLSSEAPKKVAHIAQLKELLVRKDPTLLPEFLPEMVTMQVDPSPSVRKALVAFLIEAAMATSSARALQQAAASVSAMFADSSVQVQKAALVACNLVLRAALAVLAARPSDPEAKACWGAARSMQQASAALVTAPGTHEAVRLVAVKLLEG</sequence>